<evidence type="ECO:0000259" key="9">
    <source>
        <dbReference type="Pfam" id="PF00892"/>
    </source>
</evidence>
<evidence type="ECO:0000256" key="2">
    <source>
        <dbReference type="ARBA" id="ARBA00007635"/>
    </source>
</evidence>
<gene>
    <name evidence="10" type="ORF">AMTR_s00002p00110970</name>
</gene>
<feature type="region of interest" description="Disordered" evidence="7">
    <location>
        <begin position="74"/>
        <end position="96"/>
    </location>
</feature>
<dbReference type="OMA" id="WFLFKDS"/>
<comment type="subcellular location">
    <subcellularLocation>
        <location evidence="1">Cell membrane</location>
        <topology evidence="1">Multi-pass membrane protein</topology>
    </subcellularLocation>
</comment>
<feature type="transmembrane region" description="Helical" evidence="8">
    <location>
        <begin position="161"/>
        <end position="179"/>
    </location>
</feature>
<evidence type="ECO:0000256" key="1">
    <source>
        <dbReference type="ARBA" id="ARBA00004651"/>
    </source>
</evidence>
<evidence type="ECO:0000256" key="5">
    <source>
        <dbReference type="ARBA" id="ARBA00022989"/>
    </source>
</evidence>
<feature type="transmembrane region" description="Helical" evidence="8">
    <location>
        <begin position="297"/>
        <end position="317"/>
    </location>
</feature>
<dbReference type="eggNOG" id="ENOG502QPTR">
    <property type="taxonomic scope" value="Eukaryota"/>
</dbReference>
<dbReference type="InterPro" id="IPR037185">
    <property type="entry name" value="EmrE-like"/>
</dbReference>
<feature type="transmembrane region" description="Helical" evidence="8">
    <location>
        <begin position="347"/>
        <end position="366"/>
    </location>
</feature>
<dbReference type="OrthoDB" id="2017960at2759"/>
<feature type="domain" description="EamA" evidence="9">
    <location>
        <begin position="133"/>
        <end position="257"/>
    </location>
</feature>
<feature type="transmembrane region" description="Helical" evidence="8">
    <location>
        <begin position="402"/>
        <end position="421"/>
    </location>
</feature>
<reference evidence="11" key="1">
    <citation type="journal article" date="2013" name="Science">
        <title>The Amborella genome and the evolution of flowering plants.</title>
        <authorList>
            <consortium name="Amborella Genome Project"/>
        </authorList>
    </citation>
    <scope>NUCLEOTIDE SEQUENCE [LARGE SCALE GENOMIC DNA]</scope>
</reference>
<dbReference type="GO" id="GO:0016020">
    <property type="term" value="C:membrane"/>
    <property type="evidence" value="ECO:0000318"/>
    <property type="project" value="GO_Central"/>
</dbReference>
<organism evidence="10 11">
    <name type="scientific">Amborella trichopoda</name>
    <dbReference type="NCBI Taxonomy" id="13333"/>
    <lineage>
        <taxon>Eukaryota</taxon>
        <taxon>Viridiplantae</taxon>
        <taxon>Streptophyta</taxon>
        <taxon>Embryophyta</taxon>
        <taxon>Tracheophyta</taxon>
        <taxon>Spermatophyta</taxon>
        <taxon>Magnoliopsida</taxon>
        <taxon>Amborellales</taxon>
        <taxon>Amborellaceae</taxon>
        <taxon>Amborella</taxon>
    </lineage>
</organism>
<accession>W1NTT7</accession>
<keyword evidence="4 8" id="KW-0812">Transmembrane</keyword>
<dbReference type="KEGG" id="atr:18429067"/>
<dbReference type="AlphaFoldDB" id="W1NTT7"/>
<proteinExistence type="inferred from homology"/>
<keyword evidence="5 8" id="KW-1133">Transmembrane helix</keyword>
<keyword evidence="3" id="KW-1003">Cell membrane</keyword>
<evidence type="ECO:0000256" key="6">
    <source>
        <dbReference type="ARBA" id="ARBA00023136"/>
    </source>
</evidence>
<feature type="compositionally biased region" description="Basic and acidic residues" evidence="7">
    <location>
        <begin position="80"/>
        <end position="92"/>
    </location>
</feature>
<feature type="transmembrane region" description="Helical" evidence="8">
    <location>
        <begin position="378"/>
        <end position="396"/>
    </location>
</feature>
<dbReference type="InterPro" id="IPR051258">
    <property type="entry name" value="Diverse_Substrate_Transporter"/>
</dbReference>
<evidence type="ECO:0000256" key="7">
    <source>
        <dbReference type="SAM" id="MobiDB-lite"/>
    </source>
</evidence>
<keyword evidence="11" id="KW-1185">Reference proteome</keyword>
<dbReference type="GO" id="GO:0005886">
    <property type="term" value="C:plasma membrane"/>
    <property type="evidence" value="ECO:0007669"/>
    <property type="project" value="UniProtKB-SubCell"/>
</dbReference>
<dbReference type="STRING" id="13333.W1NTT7"/>
<feature type="transmembrane region" description="Helical" evidence="8">
    <location>
        <begin position="130"/>
        <end position="149"/>
    </location>
</feature>
<dbReference type="SUPFAM" id="SSF103481">
    <property type="entry name" value="Multidrug resistance efflux transporter EmrE"/>
    <property type="match status" value="1"/>
</dbReference>
<evidence type="ECO:0000313" key="10">
    <source>
        <dbReference type="EMBL" id="ERN00992.1"/>
    </source>
</evidence>
<dbReference type="Pfam" id="PF00892">
    <property type="entry name" value="EamA"/>
    <property type="match status" value="2"/>
</dbReference>
<evidence type="ECO:0000313" key="11">
    <source>
        <dbReference type="Proteomes" id="UP000017836"/>
    </source>
</evidence>
<evidence type="ECO:0000256" key="4">
    <source>
        <dbReference type="ARBA" id="ARBA00022692"/>
    </source>
</evidence>
<comment type="similarity">
    <text evidence="2">Belongs to the drug/metabolite transporter (DMT) superfamily. Plant drug/metabolite exporter (P-DME) (TC 2.A.7.4) family.</text>
</comment>
<dbReference type="InterPro" id="IPR000620">
    <property type="entry name" value="EamA_dom"/>
</dbReference>
<dbReference type="Proteomes" id="UP000017836">
    <property type="component" value="Unassembled WGS sequence"/>
</dbReference>
<dbReference type="Gramene" id="ERN00992">
    <property type="protein sequence ID" value="ERN00992"/>
    <property type="gene ID" value="AMTR_s00002p00110970"/>
</dbReference>
<sequence>MASPTSRWSGSFRDANSGVCIECRLRSLGHRFRNSIFYRSSGKGFVEGIEHPLTSFSLNFGSLKTRAAIERGKASYSSEDSGHGDKRGREEGGSELGQKRKLVSRWRKIRSDIFKGRNLWKRIFFASKKVRSIIILNVLSVIYASDISVVKEVEAITDPALFTFVRFVGSAIPFIPFIVQARRDGRTCAAGMELGFWVSLGYLAQTIGLLTSDAGRASFLSSFTVIIVPFLDGLLGAKVPKLTWFGAVVSLIGIGLLESSGSPPNVGDLLNFMSAIFFGVHMLRTEHFSRTTKKEKYLALLGYEVAVVALFSMIWYFPRIGLFHLHQMDWTSWVWTGIWDKFLSFPWIPALYTGMFSTGLCLWAEMAAMRDISATETAIIYGLEPVWGAAFAWFLLDERWGATGWIGAVLILGGSLAVQLCPEKPIKEEEIDTLLESFDSLDGGRGMSPSKIYVSSRKKVTKFEE</sequence>
<dbReference type="PANTHER" id="PTHR42920">
    <property type="entry name" value="OS03G0707200 PROTEIN-RELATED"/>
    <property type="match status" value="1"/>
</dbReference>
<evidence type="ECO:0000256" key="8">
    <source>
        <dbReference type="SAM" id="Phobius"/>
    </source>
</evidence>
<dbReference type="HOGENOM" id="CLU_033863_21_4_1"/>
<evidence type="ECO:0000256" key="3">
    <source>
        <dbReference type="ARBA" id="ARBA00022475"/>
    </source>
</evidence>
<feature type="domain" description="EamA" evidence="9">
    <location>
        <begin position="267"/>
        <end position="417"/>
    </location>
</feature>
<dbReference type="PANTHER" id="PTHR42920:SF26">
    <property type="entry name" value="OS03G0707200 PROTEIN"/>
    <property type="match status" value="1"/>
</dbReference>
<dbReference type="EMBL" id="KI394767">
    <property type="protein sequence ID" value="ERN00992.1"/>
    <property type="molecule type" value="Genomic_DNA"/>
</dbReference>
<keyword evidence="6 8" id="KW-0472">Membrane</keyword>
<name>W1NTT7_AMBTC</name>
<protein>
    <recommendedName>
        <fullName evidence="9">EamA domain-containing protein</fullName>
    </recommendedName>
</protein>